<dbReference type="AlphaFoldDB" id="A0A226HUY2"/>
<protein>
    <recommendedName>
        <fullName evidence="3">Secretion system C-terminal sorting domain-containing protein</fullName>
    </recommendedName>
</protein>
<feature type="signal peptide" evidence="2">
    <location>
        <begin position="1"/>
        <end position="19"/>
    </location>
</feature>
<dbReference type="RefSeq" id="WP_089055183.1">
    <property type="nucleotide sequence ID" value="NZ_MUHA01000024.1"/>
</dbReference>
<proteinExistence type="predicted"/>
<reference evidence="4 5" key="1">
    <citation type="submission" date="2016-11" db="EMBL/GenBank/DDBJ databases">
        <title>Whole genomes of Flavobacteriaceae.</title>
        <authorList>
            <person name="Stine C."/>
            <person name="Li C."/>
            <person name="Tadesse D."/>
        </authorList>
    </citation>
    <scope>NUCLEOTIDE SEQUENCE [LARGE SCALE GENOMIC DNA]</scope>
    <source>
        <strain evidence="4 5">CCUG 59446</strain>
    </source>
</reference>
<dbReference type="EMBL" id="MUHA01000024">
    <property type="protein sequence ID" value="OXA98053.1"/>
    <property type="molecule type" value="Genomic_DNA"/>
</dbReference>
<dbReference type="InterPro" id="IPR026444">
    <property type="entry name" value="Secre_tail"/>
</dbReference>
<name>A0A226HUY2_9FLAO</name>
<organism evidence="4 5">
    <name type="scientific">Flavobacterium oncorhynchi</name>
    <dbReference type="NCBI Taxonomy" id="728056"/>
    <lineage>
        <taxon>Bacteria</taxon>
        <taxon>Pseudomonadati</taxon>
        <taxon>Bacteroidota</taxon>
        <taxon>Flavobacteriia</taxon>
        <taxon>Flavobacteriales</taxon>
        <taxon>Flavobacteriaceae</taxon>
        <taxon>Flavobacterium</taxon>
    </lineage>
</organism>
<evidence type="ECO:0000256" key="2">
    <source>
        <dbReference type="SAM" id="SignalP"/>
    </source>
</evidence>
<keyword evidence="5" id="KW-1185">Reference proteome</keyword>
<evidence type="ECO:0000313" key="5">
    <source>
        <dbReference type="Proteomes" id="UP000198336"/>
    </source>
</evidence>
<evidence type="ECO:0000259" key="3">
    <source>
        <dbReference type="Pfam" id="PF18962"/>
    </source>
</evidence>
<dbReference type="Proteomes" id="UP000198336">
    <property type="component" value="Unassembled WGS sequence"/>
</dbReference>
<gene>
    <name evidence="4" type="ORF">B0A75_15415</name>
</gene>
<comment type="caution">
    <text evidence="4">The sequence shown here is derived from an EMBL/GenBank/DDBJ whole genome shotgun (WGS) entry which is preliminary data.</text>
</comment>
<evidence type="ECO:0000313" key="4">
    <source>
        <dbReference type="EMBL" id="OXA98053.1"/>
    </source>
</evidence>
<sequence length="536" mass="60469">MKTKLLLFFFIFLFTEVSAQQEIYNFSPGTPMSSVLFNKKFFFEGYETSTGKEIWQSDGTTSNTSLLKDINAGSGNSTVANLKQTSTILNDDLYFIAKDVDSNGEIWKINGKTEVPEKITTFLNGRVTRLTTVGNTIFFIIRNVDNSIELWKTDGTAVGSIMIKNDFSISNRVSFQGKCNNTFIFTFQPQGSNNSRVWRSDGTSGGTFPITEEIDGNGSGKYTEGGSTNGGTSILSQYIEYKNKLYFVSRSFLFETDGTLANTKSVGNTKNKDYKLVDFSDIIEVNGNLYLMFFTSSINNLTILKFNAESHDLFPIHDKTSMQYFFPSNFVKTENSLLFSSFNSTGGTSLVSMDLSTNILSSVKELSLANDLERPVAFRDINRGVILKINKDEYFIMNSREKTTQRKGWILNNSLQTTENISSLDNILEPFAYNDYLYYSKDNKLYKFAKNLSTVSIDQRKSLNLYPNPSKNFVNFHTEDYSEIEDIQIFDLNGRLVSGKSDLNGDKIDISNLHQGTYILKAKINGTEITKKIIKK</sequence>
<keyword evidence="1 2" id="KW-0732">Signal</keyword>
<dbReference type="NCBIfam" id="TIGR04183">
    <property type="entry name" value="Por_Secre_tail"/>
    <property type="match status" value="1"/>
</dbReference>
<dbReference type="Pfam" id="PF18962">
    <property type="entry name" value="Por_Secre_tail"/>
    <property type="match status" value="1"/>
</dbReference>
<evidence type="ECO:0000256" key="1">
    <source>
        <dbReference type="ARBA" id="ARBA00022729"/>
    </source>
</evidence>
<accession>A0A226HUY2</accession>
<feature type="chain" id="PRO_5012827466" description="Secretion system C-terminal sorting domain-containing protein" evidence="2">
    <location>
        <begin position="20"/>
        <end position="536"/>
    </location>
</feature>
<feature type="domain" description="Secretion system C-terminal sorting" evidence="3">
    <location>
        <begin position="465"/>
        <end position="534"/>
    </location>
</feature>